<dbReference type="OrthoDB" id="24670at2759"/>
<reference evidence="6 7" key="1">
    <citation type="journal article" date="2019" name="Sci. Rep.">
        <title>A high-quality genome of Eragrostis curvula grass provides insights into Poaceae evolution and supports new strategies to enhance forage quality.</title>
        <authorList>
            <person name="Carballo J."/>
            <person name="Santos B.A.C.M."/>
            <person name="Zappacosta D."/>
            <person name="Garbus I."/>
            <person name="Selva J.P."/>
            <person name="Gallo C.A."/>
            <person name="Diaz A."/>
            <person name="Albertini E."/>
            <person name="Caccamo M."/>
            <person name="Echenique V."/>
        </authorList>
    </citation>
    <scope>NUCLEOTIDE SEQUENCE [LARGE SCALE GENOMIC DNA]</scope>
    <source>
        <strain evidence="7">cv. Victoria</strain>
        <tissue evidence="6">Leaf</tissue>
    </source>
</reference>
<accession>A0A5J9V3F5</accession>
<dbReference type="EMBL" id="RWGY01000011">
    <property type="protein sequence ID" value="TVU29901.1"/>
    <property type="molecule type" value="Genomic_DNA"/>
</dbReference>
<feature type="compositionally biased region" description="Gly residues" evidence="5">
    <location>
        <begin position="252"/>
        <end position="268"/>
    </location>
</feature>
<feature type="compositionally biased region" description="Polar residues" evidence="5">
    <location>
        <begin position="133"/>
        <end position="148"/>
    </location>
</feature>
<organism evidence="6 7">
    <name type="scientific">Eragrostis curvula</name>
    <name type="common">weeping love grass</name>
    <dbReference type="NCBI Taxonomy" id="38414"/>
    <lineage>
        <taxon>Eukaryota</taxon>
        <taxon>Viridiplantae</taxon>
        <taxon>Streptophyta</taxon>
        <taxon>Embryophyta</taxon>
        <taxon>Tracheophyta</taxon>
        <taxon>Spermatophyta</taxon>
        <taxon>Magnoliopsida</taxon>
        <taxon>Liliopsida</taxon>
        <taxon>Poales</taxon>
        <taxon>Poaceae</taxon>
        <taxon>PACMAD clade</taxon>
        <taxon>Chloridoideae</taxon>
        <taxon>Eragrostideae</taxon>
        <taxon>Eragrostidinae</taxon>
        <taxon>Eragrostis</taxon>
    </lineage>
</organism>
<evidence type="ECO:0008006" key="8">
    <source>
        <dbReference type="Google" id="ProtNLM"/>
    </source>
</evidence>
<dbReference type="SUPFAM" id="SSF50978">
    <property type="entry name" value="WD40 repeat-like"/>
    <property type="match status" value="1"/>
</dbReference>
<dbReference type="Proteomes" id="UP000324897">
    <property type="component" value="Chromosome 1"/>
</dbReference>
<feature type="compositionally biased region" description="Gly residues" evidence="5">
    <location>
        <begin position="14"/>
        <end position="24"/>
    </location>
</feature>
<dbReference type="InterPro" id="IPR019775">
    <property type="entry name" value="WD40_repeat_CS"/>
</dbReference>
<gene>
    <name evidence="6" type="ORF">EJB05_21492</name>
</gene>
<evidence type="ECO:0000313" key="7">
    <source>
        <dbReference type="Proteomes" id="UP000324897"/>
    </source>
</evidence>
<dbReference type="Gramene" id="TVU29901">
    <property type="protein sequence ID" value="TVU29901"/>
    <property type="gene ID" value="EJB05_21492"/>
</dbReference>
<evidence type="ECO:0000256" key="5">
    <source>
        <dbReference type="SAM" id="MobiDB-lite"/>
    </source>
</evidence>
<dbReference type="AlphaFoldDB" id="A0A5J9V3F5"/>
<keyword evidence="2" id="KW-0677">Repeat</keyword>
<dbReference type="FunFam" id="2.130.10.10:FF:000234">
    <property type="entry name" value="WD repeat-containing protein LWD1"/>
    <property type="match status" value="1"/>
</dbReference>
<feature type="region of interest" description="Disordered" evidence="5">
    <location>
        <begin position="1"/>
        <end position="26"/>
    </location>
</feature>
<evidence type="ECO:0000256" key="4">
    <source>
        <dbReference type="PROSITE-ProRule" id="PRU00221"/>
    </source>
</evidence>
<feature type="repeat" description="WD" evidence="4">
    <location>
        <begin position="311"/>
        <end position="347"/>
    </location>
</feature>
<dbReference type="InterPro" id="IPR001680">
    <property type="entry name" value="WD40_rpt"/>
</dbReference>
<dbReference type="Pfam" id="PF00400">
    <property type="entry name" value="WD40"/>
    <property type="match status" value="2"/>
</dbReference>
<feature type="non-terminal residue" evidence="6">
    <location>
        <position position="1"/>
    </location>
</feature>
<protein>
    <recommendedName>
        <fullName evidence="8">Histone-binding protein RBBP4 N-terminal domain-containing protein</fullName>
    </recommendedName>
</protein>
<dbReference type="InterPro" id="IPR045159">
    <property type="entry name" value="DCAF7-like"/>
</dbReference>
<dbReference type="PROSITE" id="PS50082">
    <property type="entry name" value="WD_REPEATS_2"/>
    <property type="match status" value="2"/>
</dbReference>
<proteinExistence type="predicted"/>
<evidence type="ECO:0000256" key="1">
    <source>
        <dbReference type="ARBA" id="ARBA00022574"/>
    </source>
</evidence>
<dbReference type="InterPro" id="IPR036322">
    <property type="entry name" value="WD40_repeat_dom_sf"/>
</dbReference>
<dbReference type="PROSITE" id="PS50294">
    <property type="entry name" value="WD_REPEATS_REGION"/>
    <property type="match status" value="1"/>
</dbReference>
<dbReference type="PANTHER" id="PTHR19919">
    <property type="entry name" value="WD REPEAT CONTAINING PROTEIN"/>
    <property type="match status" value="1"/>
</dbReference>
<feature type="region of interest" description="Disordered" evidence="5">
    <location>
        <begin position="121"/>
        <end position="148"/>
    </location>
</feature>
<keyword evidence="3" id="KW-0007">Acetylation</keyword>
<comment type="caution">
    <text evidence="6">The sequence shown here is derived from an EMBL/GenBank/DDBJ whole genome shotgun (WGS) entry which is preliminary data.</text>
</comment>
<keyword evidence="1 4" id="KW-0853">WD repeat</keyword>
<dbReference type="Gene3D" id="2.130.10.10">
    <property type="entry name" value="YVTN repeat-like/Quinoprotein amine dehydrogenase"/>
    <property type="match status" value="1"/>
</dbReference>
<dbReference type="SMART" id="SM00320">
    <property type="entry name" value="WD40"/>
    <property type="match status" value="3"/>
</dbReference>
<feature type="repeat" description="WD" evidence="4">
    <location>
        <begin position="206"/>
        <end position="246"/>
    </location>
</feature>
<name>A0A5J9V3F5_9POAL</name>
<feature type="region of interest" description="Disordered" evidence="5">
    <location>
        <begin position="247"/>
        <end position="270"/>
    </location>
</feature>
<dbReference type="PROSITE" id="PS00678">
    <property type="entry name" value="WD_REPEATS_1"/>
    <property type="match status" value="1"/>
</dbReference>
<evidence type="ECO:0000256" key="3">
    <source>
        <dbReference type="ARBA" id="ARBA00022990"/>
    </source>
</evidence>
<sequence length="429" mass="45978">MGGDNDGWADQEQGNGGGSRGGGGEAKRSEIYTYEAPWHVYGMNWSVRRDKKYRLAIASLLEQLSNRVEVVQLDEASGDIAPVLSFDHQYPPTKTMFIPDPHAVRPDLLATSADHLRIWRITSPDDDDGPPANANSGSVRCNGNAQPQQPGVELRCELNGNRNSDYCGPLTSFDWNDADPRRIGTSSIDTTCTIWDVEREAVDTQLIAHDKEVYDIAWGGAGVFASVSADGSVRVFDLRDKEHSTIIYESGSGSGGGSNSSAGDGGAGSPTPLVRLGWNKQDPRYMATIIMDSPKVVVLDIRYPTLPVVELHRHHAPVNAIAWAPHSSCHICTAGDDSQALIWDLSSMGTGSNGGGNGNGNAAAAAAAEGGLDPILAYTAGAEIEQLQWSATQPDWVAIAFANKLQILRVMLLQKAILNKPLAFCLILC</sequence>
<evidence type="ECO:0000256" key="2">
    <source>
        <dbReference type="ARBA" id="ARBA00022737"/>
    </source>
</evidence>
<keyword evidence="7" id="KW-1185">Reference proteome</keyword>
<dbReference type="InterPro" id="IPR015943">
    <property type="entry name" value="WD40/YVTN_repeat-like_dom_sf"/>
</dbReference>
<evidence type="ECO:0000313" key="6">
    <source>
        <dbReference type="EMBL" id="TVU29901.1"/>
    </source>
</evidence>